<feature type="transmembrane region" description="Helical" evidence="7">
    <location>
        <begin position="81"/>
        <end position="107"/>
    </location>
</feature>
<proteinExistence type="inferred from homology"/>
<sequence length="417" mass="46181">MGPGIELAVSMWVITALVVTLVALRLYTRVCIVRFVGAEDYLYAVTGLFFIVFTVTIQVAVHYGLGRSFWSLTLASSSNAIFWTYVANSFAITGNAMAKLTMALFLLRVVQLRWHKIALWFLVIVTTTTSAALTVMLWNQSTPSKHSWDPFRTPGTWNLKIQPTSVVLGVWSSAADFFFSIFPWLFIWSLRMQRREKIMLAGSMSLGVLAGICGIVRTVVLARLDIFDYTRNFVSYFAWAGAEIAVAIVCLGIPTLRPLYLKKRGRPVDSTHPAHAADDVLPQFTMVAVDQPSEEAQQPDVADVERGPRGHSRGSIPESTGSRSCVSTPYSSPDSVQTEKFDAMNIGITSILPARPPRSYGSSRTQDSVDEILGLYDENGGPGPAPGHGQIWIKNEIRVEKTVASNWPLRGDRHTYR</sequence>
<evidence type="ECO:0000313" key="10">
    <source>
        <dbReference type="Proteomes" id="UP000016923"/>
    </source>
</evidence>
<evidence type="ECO:0000256" key="6">
    <source>
        <dbReference type="SAM" id="MobiDB-lite"/>
    </source>
</evidence>
<dbReference type="OMA" id="FTIVEQH"/>
<feature type="transmembrane region" description="Helical" evidence="7">
    <location>
        <begin position="40"/>
        <end position="61"/>
    </location>
</feature>
<dbReference type="Proteomes" id="UP000016923">
    <property type="component" value="Unassembled WGS sequence"/>
</dbReference>
<dbReference type="InterPro" id="IPR049326">
    <property type="entry name" value="Rhodopsin_dom_fungi"/>
</dbReference>
<dbReference type="AlphaFoldDB" id="S3BMJ7"/>
<feature type="transmembrane region" description="Helical" evidence="7">
    <location>
        <begin position="198"/>
        <end position="224"/>
    </location>
</feature>
<feature type="region of interest" description="Disordered" evidence="6">
    <location>
        <begin position="292"/>
        <end position="338"/>
    </location>
</feature>
<dbReference type="PANTHER" id="PTHR33048:SF93">
    <property type="entry name" value="INTEGRAL MEMBRANE PROTEIN"/>
    <property type="match status" value="1"/>
</dbReference>
<feature type="transmembrane region" description="Helical" evidence="7">
    <location>
        <begin position="6"/>
        <end position="28"/>
    </location>
</feature>
<keyword evidence="10" id="KW-1185">Reference proteome</keyword>
<evidence type="ECO:0000256" key="1">
    <source>
        <dbReference type="ARBA" id="ARBA00004141"/>
    </source>
</evidence>
<feature type="transmembrane region" description="Helical" evidence="7">
    <location>
        <begin position="166"/>
        <end position="186"/>
    </location>
</feature>
<protein>
    <recommendedName>
        <fullName evidence="8">Rhodopsin domain-containing protein</fullName>
    </recommendedName>
</protein>
<evidence type="ECO:0000256" key="4">
    <source>
        <dbReference type="ARBA" id="ARBA00023136"/>
    </source>
</evidence>
<dbReference type="VEuPathDB" id="FungiDB:F503_00702"/>
<reference evidence="9 10" key="1">
    <citation type="journal article" date="2013" name="BMC Genomics">
        <title>The genome and transcriptome of the pine saprophyte Ophiostoma piceae, and a comparison with the bark beetle-associated pine pathogen Grosmannia clavigera.</title>
        <authorList>
            <person name="Haridas S."/>
            <person name="Wang Y."/>
            <person name="Lim L."/>
            <person name="Massoumi Alamouti S."/>
            <person name="Jackman S."/>
            <person name="Docking R."/>
            <person name="Robertson G."/>
            <person name="Birol I."/>
            <person name="Bohlmann J."/>
            <person name="Breuil C."/>
        </authorList>
    </citation>
    <scope>NUCLEOTIDE SEQUENCE [LARGE SCALE GENOMIC DNA]</scope>
    <source>
        <strain evidence="9 10">UAMH 11346</strain>
    </source>
</reference>
<name>S3BMJ7_OPHP1</name>
<accession>S3BMJ7</accession>
<comment type="similarity">
    <text evidence="5">Belongs to the SAT4 family.</text>
</comment>
<dbReference type="Pfam" id="PF20684">
    <property type="entry name" value="Fung_rhodopsin"/>
    <property type="match status" value="1"/>
</dbReference>
<dbReference type="EMBL" id="KE148179">
    <property type="protein sequence ID" value="EPE02434.1"/>
    <property type="molecule type" value="Genomic_DNA"/>
</dbReference>
<organism evidence="9 10">
    <name type="scientific">Ophiostoma piceae (strain UAMH 11346)</name>
    <name type="common">Sap stain fungus</name>
    <dbReference type="NCBI Taxonomy" id="1262450"/>
    <lineage>
        <taxon>Eukaryota</taxon>
        <taxon>Fungi</taxon>
        <taxon>Dikarya</taxon>
        <taxon>Ascomycota</taxon>
        <taxon>Pezizomycotina</taxon>
        <taxon>Sordariomycetes</taxon>
        <taxon>Sordariomycetidae</taxon>
        <taxon>Ophiostomatales</taxon>
        <taxon>Ophiostomataceae</taxon>
        <taxon>Ophiostoma</taxon>
    </lineage>
</organism>
<evidence type="ECO:0000256" key="3">
    <source>
        <dbReference type="ARBA" id="ARBA00022989"/>
    </source>
</evidence>
<comment type="subcellular location">
    <subcellularLocation>
        <location evidence="1">Membrane</location>
        <topology evidence="1">Multi-pass membrane protein</topology>
    </subcellularLocation>
</comment>
<keyword evidence="4 7" id="KW-0472">Membrane</keyword>
<feature type="compositionally biased region" description="Polar residues" evidence="6">
    <location>
        <begin position="317"/>
        <end position="336"/>
    </location>
</feature>
<evidence type="ECO:0000256" key="2">
    <source>
        <dbReference type="ARBA" id="ARBA00022692"/>
    </source>
</evidence>
<evidence type="ECO:0000313" key="9">
    <source>
        <dbReference type="EMBL" id="EPE02434.1"/>
    </source>
</evidence>
<dbReference type="PANTHER" id="PTHR33048">
    <property type="entry name" value="PTH11-LIKE INTEGRAL MEMBRANE PROTEIN (AFU_ORTHOLOGUE AFUA_5G11245)"/>
    <property type="match status" value="1"/>
</dbReference>
<dbReference type="OrthoDB" id="3923077at2759"/>
<dbReference type="GO" id="GO:0016020">
    <property type="term" value="C:membrane"/>
    <property type="evidence" value="ECO:0007669"/>
    <property type="project" value="UniProtKB-SubCell"/>
</dbReference>
<feature type="transmembrane region" description="Helical" evidence="7">
    <location>
        <begin position="236"/>
        <end position="256"/>
    </location>
</feature>
<keyword evidence="3 7" id="KW-1133">Transmembrane helix</keyword>
<feature type="transmembrane region" description="Helical" evidence="7">
    <location>
        <begin position="119"/>
        <end position="138"/>
    </location>
</feature>
<evidence type="ECO:0000256" key="5">
    <source>
        <dbReference type="ARBA" id="ARBA00038359"/>
    </source>
</evidence>
<evidence type="ECO:0000256" key="7">
    <source>
        <dbReference type="SAM" id="Phobius"/>
    </source>
</evidence>
<keyword evidence="2 7" id="KW-0812">Transmembrane</keyword>
<gene>
    <name evidence="9" type="ORF">F503_00702</name>
</gene>
<evidence type="ECO:0000259" key="8">
    <source>
        <dbReference type="Pfam" id="PF20684"/>
    </source>
</evidence>
<feature type="domain" description="Rhodopsin" evidence="8">
    <location>
        <begin position="24"/>
        <end position="260"/>
    </location>
</feature>
<dbReference type="InterPro" id="IPR052337">
    <property type="entry name" value="SAT4-like"/>
</dbReference>
<dbReference type="HOGENOM" id="CLU_028200_3_0_1"/>
<dbReference type="eggNOG" id="ENOG502SJFM">
    <property type="taxonomic scope" value="Eukaryota"/>
</dbReference>